<proteinExistence type="predicted"/>
<reference evidence="1 2" key="1">
    <citation type="submission" date="2019-05" db="EMBL/GenBank/DDBJ databases">
        <title>Complete genome sequence of sixteen phages from Abidjan, cote d'Ivoire, isolated on a single strain of Achromobacter xylosoxidans.</title>
        <authorList>
            <person name="Essoh C."/>
            <person name="Vernadet J.-P."/>
            <person name="Vergnaud G."/>
            <person name="Pourcel C."/>
        </authorList>
    </citation>
    <scope>NUCLEOTIDE SEQUENCE [LARGE SCALE GENOMIC DNA]</scope>
</reference>
<name>A0A514CTK1_9CAUD</name>
<dbReference type="Proteomes" id="UP000315683">
    <property type="component" value="Segment"/>
</dbReference>
<keyword evidence="2" id="KW-1185">Reference proteome</keyword>
<organism evidence="1 2">
    <name type="scientific">Achromobacter phage vB_AxyP_19-32_Axy04</name>
    <dbReference type="NCBI Taxonomy" id="2591039"/>
    <lineage>
        <taxon>Viruses</taxon>
        <taxon>Duplodnaviria</taxon>
        <taxon>Heunggongvirae</taxon>
        <taxon>Uroviricota</taxon>
        <taxon>Caudoviricetes</taxon>
        <taxon>Schitoviridae</taxon>
        <taxon>Rothmandenesvirinae</taxon>
        <taxon>Dongdastvirus</taxon>
        <taxon>Dongdastvirus Axy04</taxon>
    </lineage>
</organism>
<gene>
    <name evidence="1" type="ORF">Axy04_001</name>
</gene>
<evidence type="ECO:0000313" key="2">
    <source>
        <dbReference type="Proteomes" id="UP000315683"/>
    </source>
</evidence>
<dbReference type="EMBL" id="MK962626">
    <property type="protein sequence ID" value="QDH83780.1"/>
    <property type="molecule type" value="Genomic_DNA"/>
</dbReference>
<protein>
    <submittedName>
        <fullName evidence="1">Uncharacterized protein</fullName>
    </submittedName>
</protein>
<evidence type="ECO:0000313" key="1">
    <source>
        <dbReference type="EMBL" id="QDH83780.1"/>
    </source>
</evidence>
<sequence>MSTSTARLTIGSLLGTVNTAAITVSSTLDAAGAAVGMLNSAVSKAAKEQAIRHKVDVNEFKNRLIMEVSMARAQRERQVVEFCKDSVNEKLFKEAHDELSKLLQDN</sequence>
<accession>A0A514CTK1</accession>